<dbReference type="Proteomes" id="UP001066276">
    <property type="component" value="Chromosome 10"/>
</dbReference>
<dbReference type="AlphaFoldDB" id="A0AAV7M4D2"/>
<comment type="caution">
    <text evidence="1">The sequence shown here is derived from an EMBL/GenBank/DDBJ whole genome shotgun (WGS) entry which is preliminary data.</text>
</comment>
<organism evidence="1 2">
    <name type="scientific">Pleurodeles waltl</name>
    <name type="common">Iberian ribbed newt</name>
    <dbReference type="NCBI Taxonomy" id="8319"/>
    <lineage>
        <taxon>Eukaryota</taxon>
        <taxon>Metazoa</taxon>
        <taxon>Chordata</taxon>
        <taxon>Craniata</taxon>
        <taxon>Vertebrata</taxon>
        <taxon>Euteleostomi</taxon>
        <taxon>Amphibia</taxon>
        <taxon>Batrachia</taxon>
        <taxon>Caudata</taxon>
        <taxon>Salamandroidea</taxon>
        <taxon>Salamandridae</taxon>
        <taxon>Pleurodelinae</taxon>
        <taxon>Pleurodeles</taxon>
    </lineage>
</organism>
<gene>
    <name evidence="1" type="ORF">NDU88_002777</name>
</gene>
<proteinExistence type="predicted"/>
<evidence type="ECO:0000313" key="2">
    <source>
        <dbReference type="Proteomes" id="UP001066276"/>
    </source>
</evidence>
<evidence type="ECO:0000313" key="1">
    <source>
        <dbReference type="EMBL" id="KAJ1097660.1"/>
    </source>
</evidence>
<accession>A0AAV7M4D2</accession>
<reference evidence="1" key="1">
    <citation type="journal article" date="2022" name="bioRxiv">
        <title>Sequencing and chromosome-scale assembly of the giantPleurodeles waltlgenome.</title>
        <authorList>
            <person name="Brown T."/>
            <person name="Elewa A."/>
            <person name="Iarovenko S."/>
            <person name="Subramanian E."/>
            <person name="Araus A.J."/>
            <person name="Petzold A."/>
            <person name="Susuki M."/>
            <person name="Suzuki K.-i.T."/>
            <person name="Hayashi T."/>
            <person name="Toyoda A."/>
            <person name="Oliveira C."/>
            <person name="Osipova E."/>
            <person name="Leigh N.D."/>
            <person name="Simon A."/>
            <person name="Yun M.H."/>
        </authorList>
    </citation>
    <scope>NUCLEOTIDE SEQUENCE</scope>
    <source>
        <strain evidence="1">20211129_DDA</strain>
        <tissue evidence="1">Liver</tissue>
    </source>
</reference>
<name>A0AAV7M4D2_PLEWA</name>
<dbReference type="EMBL" id="JANPWB010000014">
    <property type="protein sequence ID" value="KAJ1097660.1"/>
    <property type="molecule type" value="Genomic_DNA"/>
</dbReference>
<keyword evidence="2" id="KW-1185">Reference proteome</keyword>
<sequence>MWKPSGASVRHILLRYPPVGLDSGYPLARFNRMPRGTSRVTAPLFRLATLTYPTTTGKPKSKASQPGLAIYPLACHLPELAAEIHFHNRPRRVSNPKPYAPSDSISLSHPAWGIKDRAFPHVRFGAPGLPAHSCLVQRNRHCSCLAPPCDASAARLAGYGHATRQRPLPRQAGEERAALSLSCAPVGPCLNAPAKCWGCPAPAFGLPRETLNDGAPGRGGPPPGLRCAEVVLPATVVGRSIR</sequence>
<protein>
    <submittedName>
        <fullName evidence="1">Uncharacterized protein</fullName>
    </submittedName>
</protein>